<protein>
    <submittedName>
        <fullName evidence="1">Uncharacterized protein</fullName>
    </submittedName>
</protein>
<organism evidence="1 2">
    <name type="scientific">Cellulophaga phage phi14:2</name>
    <dbReference type="NCBI Taxonomy" id="1327990"/>
    <lineage>
        <taxon>Viruses</taxon>
        <taxon>Duplodnaviria</taxon>
        <taxon>Heunggongvirae</taxon>
        <taxon>Uroviricota</taxon>
        <taxon>Caudoviricetes</taxon>
        <taxon>Crassvirales</taxon>
        <taxon>Steigviridae</taxon>
        <taxon>Asinivirinae</taxon>
        <taxon>Akihdevirus</taxon>
        <taxon>Akihdevirus balticus</taxon>
    </lineage>
</organism>
<dbReference type="GeneID" id="16797521"/>
<keyword evidence="2" id="KW-1185">Reference proteome</keyword>
<reference evidence="2" key="2">
    <citation type="submission" date="2013-03" db="EMBL/GenBank/DDBJ databases">
        <title>The Cellulophaga phages: a novel, diverse, and globally ubiquitous model system.</title>
        <authorList>
            <person name="Holmfeldt K."/>
            <person name="Solonenko N."/>
            <person name="Shah M."/>
            <person name="Corrier K."/>
            <person name="Riemann L."/>
            <person name="VerBerkmoes N.C."/>
            <person name="Sullivan M.B."/>
        </authorList>
    </citation>
    <scope>NUCLEOTIDE SEQUENCE [LARGE SCALE GENOMIC DNA]</scope>
</reference>
<proteinExistence type="predicted"/>
<name>S0A005_9CAUD</name>
<dbReference type="EMBL" id="KC821624">
    <property type="protein sequence ID" value="AGO48914.1"/>
    <property type="molecule type" value="Genomic_DNA"/>
</dbReference>
<evidence type="ECO:0000313" key="2">
    <source>
        <dbReference type="Proteomes" id="UP000014725"/>
    </source>
</evidence>
<reference evidence="1 2" key="1">
    <citation type="journal article" date="2013" name="Proc. Natl. Acad. Sci. U.S.A.">
        <title>Twelve previously unknown phage genera are ubiquitous in global oceans.</title>
        <authorList>
            <person name="Holmfeldt K."/>
            <person name="Solonenko N."/>
            <person name="Shah M."/>
            <person name="Corrier K."/>
            <person name="Riemann L."/>
            <person name="Verberkmoes N.C."/>
            <person name="Sullivan M.B."/>
        </authorList>
    </citation>
    <scope>NUCLEOTIDE SEQUENCE [LARGE SCALE GENOMIC DNA]</scope>
    <source>
        <strain evidence="1">Phi14:2</strain>
    </source>
</reference>
<gene>
    <name evidence="1" type="ORF">Phi14:2_gp036</name>
</gene>
<dbReference type="Proteomes" id="UP000014725">
    <property type="component" value="Segment"/>
</dbReference>
<dbReference type="KEGG" id="vg:16797521"/>
<sequence length="279" mass="32248">MKIIIEAIRGKELDAIYSYKSQYEVSKYKMDCADSFMSRRGYPSGNSFTSENYKNYIMDFLGFKIVQTDIKDFVDIETSMPDTFKVLKAFGAEIKGSSVRTDYKQKAWILFKLFRLNRTQEGVNILKKTSELLEFTDEPLTAFIAGSLTEYLLNNNTLAITNNGALFRLYFNILPSSPKIFNIPYSQKLEDWYKVICNNLDITTSFDYMEAKSKYLNKARGSYTFTTAAVSSDTAFKKLPKSEKDRCKDFTKAVALEDWKKVVSLIQMKDYYDSDIINR</sequence>
<accession>S0A005</accession>
<evidence type="ECO:0000313" key="1">
    <source>
        <dbReference type="EMBL" id="AGO48914.1"/>
    </source>
</evidence>